<dbReference type="OrthoDB" id="5513480at2759"/>
<comment type="caution">
    <text evidence="5">The sequence shown here is derived from an EMBL/GenBank/DDBJ whole genome shotgun (WGS) entry which is preliminary data.</text>
</comment>
<gene>
    <name evidence="5" type="ORF">DL89DRAFT_267956</name>
</gene>
<dbReference type="GO" id="GO:0030414">
    <property type="term" value="F:peptidase inhibitor activity"/>
    <property type="evidence" value="ECO:0007669"/>
    <property type="project" value="InterPro"/>
</dbReference>
<accession>A0A1Y1W6P3</accession>
<dbReference type="Pfam" id="PF05375">
    <property type="entry name" value="Pacifastin_I"/>
    <property type="match status" value="1"/>
</dbReference>
<keyword evidence="3" id="KW-1015">Disulfide bond</keyword>
<evidence type="ECO:0000313" key="5">
    <source>
        <dbReference type="EMBL" id="ORX68916.1"/>
    </source>
</evidence>
<evidence type="ECO:0000256" key="2">
    <source>
        <dbReference type="ARBA" id="ARBA00022525"/>
    </source>
</evidence>
<comment type="subcellular location">
    <subcellularLocation>
        <location evidence="1">Secreted</location>
    </subcellularLocation>
</comment>
<evidence type="ECO:0000256" key="3">
    <source>
        <dbReference type="ARBA" id="ARBA00023157"/>
    </source>
</evidence>
<dbReference type="GO" id="GO:0005576">
    <property type="term" value="C:extracellular region"/>
    <property type="evidence" value="ECO:0007669"/>
    <property type="project" value="UniProtKB-SubCell"/>
</dbReference>
<dbReference type="InterPro" id="IPR008037">
    <property type="entry name" value="Pacifastin_dom"/>
</dbReference>
<reference evidence="5 6" key="1">
    <citation type="submission" date="2016-07" db="EMBL/GenBank/DDBJ databases">
        <title>Pervasive Adenine N6-methylation of Active Genes in Fungi.</title>
        <authorList>
            <consortium name="DOE Joint Genome Institute"/>
            <person name="Mondo S.J."/>
            <person name="Dannebaum R.O."/>
            <person name="Kuo R.C."/>
            <person name="Labutti K."/>
            <person name="Haridas S."/>
            <person name="Kuo A."/>
            <person name="Salamov A."/>
            <person name="Ahrendt S.R."/>
            <person name="Lipzen A."/>
            <person name="Sullivan W."/>
            <person name="Andreopoulos W.B."/>
            <person name="Clum A."/>
            <person name="Lindquist E."/>
            <person name="Daum C."/>
            <person name="Ramamoorthy G.K."/>
            <person name="Gryganskyi A."/>
            <person name="Culley D."/>
            <person name="Magnuson J.K."/>
            <person name="James T.Y."/>
            <person name="O'Malley M.A."/>
            <person name="Stajich J.E."/>
            <person name="Spatafora J.W."/>
            <person name="Visel A."/>
            <person name="Grigoriev I.V."/>
        </authorList>
    </citation>
    <scope>NUCLEOTIDE SEQUENCE [LARGE SCALE GENOMIC DNA]</scope>
    <source>
        <strain evidence="5 6">ATCC 12442</strain>
    </source>
</reference>
<dbReference type="GeneID" id="63804379"/>
<evidence type="ECO:0000313" key="6">
    <source>
        <dbReference type="Proteomes" id="UP000193922"/>
    </source>
</evidence>
<dbReference type="InterPro" id="IPR036201">
    <property type="entry name" value="Pacifastin_dom_sf"/>
</dbReference>
<dbReference type="Proteomes" id="UP000193922">
    <property type="component" value="Unassembled WGS sequence"/>
</dbReference>
<dbReference type="RefSeq" id="XP_040742648.1">
    <property type="nucleotide sequence ID" value="XM_040887731.1"/>
</dbReference>
<evidence type="ECO:0000256" key="1">
    <source>
        <dbReference type="ARBA" id="ARBA00004613"/>
    </source>
</evidence>
<proteinExistence type="predicted"/>
<dbReference type="EMBL" id="MCFD01000008">
    <property type="protein sequence ID" value="ORX68916.1"/>
    <property type="molecule type" value="Genomic_DNA"/>
</dbReference>
<protein>
    <recommendedName>
        <fullName evidence="4">Pacifastin domain-containing protein</fullName>
    </recommendedName>
</protein>
<evidence type="ECO:0000259" key="4">
    <source>
        <dbReference type="Pfam" id="PF05375"/>
    </source>
</evidence>
<keyword evidence="2" id="KW-0964">Secreted</keyword>
<feature type="domain" description="Pacifastin" evidence="4">
    <location>
        <begin position="104"/>
        <end position="131"/>
    </location>
</feature>
<sequence length="136" mass="14394">MHIGAVVQGLIISALYPNPPLATAADPPDLCAGANNSTLAQCQRLYGGKQYSTLPDCIDAAELPISKCLEEAVVQSLGIPACDIGRFDSNYPARYLSCISRNGGRSYYDGCNWCTCTCTGLSACTRRACITPAPQL</sequence>
<name>A0A1Y1W6P3_9FUNG</name>
<keyword evidence="6" id="KW-1185">Reference proteome</keyword>
<organism evidence="5 6">
    <name type="scientific">Linderina pennispora</name>
    <dbReference type="NCBI Taxonomy" id="61395"/>
    <lineage>
        <taxon>Eukaryota</taxon>
        <taxon>Fungi</taxon>
        <taxon>Fungi incertae sedis</taxon>
        <taxon>Zoopagomycota</taxon>
        <taxon>Kickxellomycotina</taxon>
        <taxon>Kickxellomycetes</taxon>
        <taxon>Kickxellales</taxon>
        <taxon>Kickxellaceae</taxon>
        <taxon>Linderina</taxon>
    </lineage>
</organism>
<dbReference type="SUPFAM" id="SSF57283">
    <property type="entry name" value="PMP inhibitors"/>
    <property type="match status" value="1"/>
</dbReference>
<dbReference type="AlphaFoldDB" id="A0A1Y1W6P3"/>